<feature type="domain" description="CBS" evidence="8">
    <location>
        <begin position="271"/>
        <end position="323"/>
    </location>
</feature>
<keyword evidence="2" id="KW-0677">Repeat</keyword>
<keyword evidence="5" id="KW-0862">Zinc</keyword>
<evidence type="ECO:0000313" key="10">
    <source>
        <dbReference type="EMBL" id="RJF94366.1"/>
    </source>
</evidence>
<dbReference type="PANTHER" id="PTHR42745:SF1">
    <property type="entry name" value="ARABINOSE 5-PHOSPHATE ISOMERASE KDSD"/>
    <property type="match status" value="1"/>
</dbReference>
<dbReference type="PROSITE" id="PS51464">
    <property type="entry name" value="SIS"/>
    <property type="match status" value="1"/>
</dbReference>
<evidence type="ECO:0000256" key="3">
    <source>
        <dbReference type="ARBA" id="ARBA00023122"/>
    </source>
</evidence>
<feature type="binding site" evidence="5">
    <location>
        <position position="79"/>
    </location>
    <ligand>
        <name>Zn(2+)</name>
        <dbReference type="ChEBI" id="CHEBI:29105"/>
    </ligand>
</feature>
<dbReference type="InterPro" id="IPR046348">
    <property type="entry name" value="SIS_dom_sf"/>
</dbReference>
<keyword evidence="11" id="KW-1185">Reference proteome</keyword>
<dbReference type="FunFam" id="3.40.50.10490:FF:000011">
    <property type="entry name" value="Arabinose 5-phosphate isomerase"/>
    <property type="match status" value="1"/>
</dbReference>
<dbReference type="GO" id="GO:0097367">
    <property type="term" value="F:carbohydrate derivative binding"/>
    <property type="evidence" value="ECO:0007669"/>
    <property type="project" value="InterPro"/>
</dbReference>
<dbReference type="Proteomes" id="UP000284605">
    <property type="component" value="Unassembled WGS sequence"/>
</dbReference>
<dbReference type="CDD" id="cd05014">
    <property type="entry name" value="SIS_Kpsf"/>
    <property type="match status" value="1"/>
</dbReference>
<proteinExistence type="inferred from homology"/>
<protein>
    <submittedName>
        <fullName evidence="10">KpsF/GutQ family sugar-phosphate isomerase</fullName>
    </submittedName>
</protein>
<dbReference type="SUPFAM" id="SSF54631">
    <property type="entry name" value="CBS-domain pair"/>
    <property type="match status" value="1"/>
</dbReference>
<feature type="site" description="Catalytically relevant" evidence="6">
    <location>
        <position position="190"/>
    </location>
</feature>
<gene>
    <name evidence="10" type="ORF">D3874_00475</name>
</gene>
<dbReference type="NCBIfam" id="TIGR00393">
    <property type="entry name" value="kpsF"/>
    <property type="match status" value="1"/>
</dbReference>
<comment type="similarity">
    <text evidence="1 4">Belongs to the SIS family. GutQ/KpsF subfamily.</text>
</comment>
<dbReference type="InterPro" id="IPR046342">
    <property type="entry name" value="CBS_dom_sf"/>
</dbReference>
<dbReference type="GO" id="GO:1901135">
    <property type="term" value="P:carbohydrate derivative metabolic process"/>
    <property type="evidence" value="ECO:0007669"/>
    <property type="project" value="InterPro"/>
</dbReference>
<dbReference type="GO" id="GO:0019146">
    <property type="term" value="F:arabinose-5-phosphate isomerase activity"/>
    <property type="evidence" value="ECO:0007669"/>
    <property type="project" value="UniProtKB-ARBA"/>
</dbReference>
<evidence type="ECO:0000313" key="11">
    <source>
        <dbReference type="Proteomes" id="UP000284605"/>
    </source>
</evidence>
<dbReference type="OrthoDB" id="9762536at2"/>
<reference evidence="10 11" key="1">
    <citation type="submission" date="2018-09" db="EMBL/GenBank/DDBJ databases">
        <authorList>
            <person name="Zhu H."/>
        </authorList>
    </citation>
    <scope>NUCLEOTIDE SEQUENCE [LARGE SCALE GENOMIC DNA]</scope>
    <source>
        <strain evidence="10 11">K1W22B-8</strain>
    </source>
</reference>
<accession>A0A418WT63</accession>
<dbReference type="InterPro" id="IPR050986">
    <property type="entry name" value="GutQ/KpsF_isomerases"/>
</dbReference>
<dbReference type="Pfam" id="PF01380">
    <property type="entry name" value="SIS"/>
    <property type="match status" value="1"/>
</dbReference>
<comment type="caution">
    <text evidence="10">The sequence shown here is derived from an EMBL/GenBank/DDBJ whole genome shotgun (WGS) entry which is preliminary data.</text>
</comment>
<evidence type="ECO:0000256" key="2">
    <source>
        <dbReference type="ARBA" id="ARBA00022737"/>
    </source>
</evidence>
<dbReference type="Pfam" id="PF00571">
    <property type="entry name" value="CBS"/>
    <property type="match status" value="2"/>
</dbReference>
<dbReference type="Gene3D" id="3.40.50.10490">
    <property type="entry name" value="Glucose-6-phosphate isomerase like protein, domain 1"/>
    <property type="match status" value="1"/>
</dbReference>
<feature type="domain" description="SIS" evidence="9">
    <location>
        <begin position="38"/>
        <end position="181"/>
    </location>
</feature>
<keyword evidence="10" id="KW-0413">Isomerase</keyword>
<feature type="site" description="Catalytically relevant" evidence="6">
    <location>
        <position position="108"/>
    </location>
</feature>
<dbReference type="EMBL" id="QYUK01000008">
    <property type="protein sequence ID" value="RJF94366.1"/>
    <property type="molecule type" value="Genomic_DNA"/>
</dbReference>
<feature type="site" description="Catalytically relevant" evidence="6">
    <location>
        <position position="149"/>
    </location>
</feature>
<evidence type="ECO:0000256" key="7">
    <source>
        <dbReference type="PROSITE-ProRule" id="PRU00703"/>
    </source>
</evidence>
<feature type="site" description="Catalytically relevant" evidence="6">
    <location>
        <position position="56"/>
    </location>
</feature>
<organism evidence="10 11">
    <name type="scientific">Oleomonas cavernae</name>
    <dbReference type="NCBI Taxonomy" id="2320859"/>
    <lineage>
        <taxon>Bacteria</taxon>
        <taxon>Pseudomonadati</taxon>
        <taxon>Pseudomonadota</taxon>
        <taxon>Alphaproteobacteria</taxon>
        <taxon>Acetobacterales</taxon>
        <taxon>Acetobacteraceae</taxon>
        <taxon>Oleomonas</taxon>
    </lineage>
</organism>
<sequence>MIVTEQPTDLTEARRVLSLEARGLDVLAESLNGDFTAAVGRIAQAKGRVIVSGMGKSGLVGRKITATLASTGTPALFVHPAEASHGDLGMITKDDVVLCLSNSGETGELVDIIDYTRRHGIALLAITAGAASTLAEAADIVLVLPAAAEACPLGLAPTTSTTMQLALGDAIAVALMARRGFTADQFKSFHPGGKLGRHLVRVSDLMHTGGEIPLAGPGERMDKVLLTITSGRFGCVGVVDSARHLVGVITDGDLRRHMGPDLLRLAAGDVMTRTPRTIPSRALASEALLIMNELSITTLFVMDDAHRPVGILHIHDLLRAGVV</sequence>
<evidence type="ECO:0000256" key="1">
    <source>
        <dbReference type="ARBA" id="ARBA00008165"/>
    </source>
</evidence>
<dbReference type="SUPFAM" id="SSF53697">
    <property type="entry name" value="SIS domain"/>
    <property type="match status" value="1"/>
</dbReference>
<dbReference type="RefSeq" id="WP_119775289.1">
    <property type="nucleotide sequence ID" value="NZ_QYUK01000008.1"/>
</dbReference>
<feature type="domain" description="CBS" evidence="8">
    <location>
        <begin position="206"/>
        <end position="265"/>
    </location>
</feature>
<dbReference type="AlphaFoldDB" id="A0A418WT63"/>
<dbReference type="CDD" id="cd04604">
    <property type="entry name" value="CBS_pair_SIS_assoc"/>
    <property type="match status" value="1"/>
</dbReference>
<keyword evidence="5" id="KW-0479">Metal-binding</keyword>
<evidence type="ECO:0000256" key="5">
    <source>
        <dbReference type="PIRSR" id="PIRSR004692-2"/>
    </source>
</evidence>
<dbReference type="InterPro" id="IPR035474">
    <property type="entry name" value="SIS_Kpsf"/>
</dbReference>
<dbReference type="PANTHER" id="PTHR42745">
    <property type="match status" value="1"/>
</dbReference>
<keyword evidence="3 7" id="KW-0129">CBS domain</keyword>
<evidence type="ECO:0000256" key="4">
    <source>
        <dbReference type="PIRNR" id="PIRNR004692"/>
    </source>
</evidence>
<dbReference type="InterPro" id="IPR004800">
    <property type="entry name" value="KdsD/KpsF-type"/>
</dbReference>
<dbReference type="Gene3D" id="3.10.580.10">
    <property type="entry name" value="CBS-domain"/>
    <property type="match status" value="1"/>
</dbReference>
<dbReference type="InterPro" id="IPR001347">
    <property type="entry name" value="SIS_dom"/>
</dbReference>
<evidence type="ECO:0000256" key="6">
    <source>
        <dbReference type="PIRSR" id="PIRSR004692-3"/>
    </source>
</evidence>
<dbReference type="GO" id="GO:0046872">
    <property type="term" value="F:metal ion binding"/>
    <property type="evidence" value="ECO:0007669"/>
    <property type="project" value="UniProtKB-KW"/>
</dbReference>
<dbReference type="PROSITE" id="PS51371">
    <property type="entry name" value="CBS"/>
    <property type="match status" value="2"/>
</dbReference>
<dbReference type="InterPro" id="IPR000644">
    <property type="entry name" value="CBS_dom"/>
</dbReference>
<evidence type="ECO:0000259" key="8">
    <source>
        <dbReference type="PROSITE" id="PS51371"/>
    </source>
</evidence>
<dbReference type="GO" id="GO:0005975">
    <property type="term" value="P:carbohydrate metabolic process"/>
    <property type="evidence" value="ECO:0007669"/>
    <property type="project" value="InterPro"/>
</dbReference>
<name>A0A418WT63_9PROT</name>
<evidence type="ECO:0000259" key="9">
    <source>
        <dbReference type="PROSITE" id="PS51464"/>
    </source>
</evidence>
<dbReference type="PIRSF" id="PIRSF004692">
    <property type="entry name" value="KdsD_KpsF"/>
    <property type="match status" value="1"/>
</dbReference>